<dbReference type="AlphaFoldDB" id="A0A1J0WGI7"/>
<dbReference type="STRING" id="1917485.BOO69_08310"/>
<gene>
    <name evidence="2" type="ORF">BOO69_08310</name>
</gene>
<proteinExistence type="predicted"/>
<organism evidence="2 3">
    <name type="scientific">Sulfitobacter alexandrii</name>
    <dbReference type="NCBI Taxonomy" id="1917485"/>
    <lineage>
        <taxon>Bacteria</taxon>
        <taxon>Pseudomonadati</taxon>
        <taxon>Pseudomonadota</taxon>
        <taxon>Alphaproteobacteria</taxon>
        <taxon>Rhodobacterales</taxon>
        <taxon>Roseobacteraceae</taxon>
        <taxon>Sulfitobacter</taxon>
    </lineage>
</organism>
<dbReference type="EMBL" id="CP018076">
    <property type="protein sequence ID" value="APE43419.1"/>
    <property type="molecule type" value="Genomic_DNA"/>
</dbReference>
<evidence type="ECO:0000259" key="1">
    <source>
        <dbReference type="Pfam" id="PF22262"/>
    </source>
</evidence>
<protein>
    <recommendedName>
        <fullName evidence="1">DUF6950 domain-containing protein</fullName>
    </recommendedName>
</protein>
<dbReference type="InterPro" id="IPR053802">
    <property type="entry name" value="DUF6950"/>
</dbReference>
<keyword evidence="3" id="KW-1185">Reference proteome</keyword>
<feature type="domain" description="DUF6950" evidence="1">
    <location>
        <begin position="4"/>
        <end position="136"/>
    </location>
</feature>
<sequence>MTPLFQELHRWMSLPFIWGETDCMLVLADWIRTVRGADPADHIRGTYDSPGSCQRETGFLRTPVEAVEKCLSTIGGLPRVDEPAPGDIALIRIADGRGGLMTAGAIWTGTAWGCKGPEGTTTISPRAVVEVTAIWAVGYAA</sequence>
<evidence type="ECO:0000313" key="3">
    <source>
        <dbReference type="Proteomes" id="UP000181897"/>
    </source>
</evidence>
<dbReference type="RefSeq" id="WP_071971750.1">
    <property type="nucleotide sequence ID" value="NZ_CP018076.1"/>
</dbReference>
<accession>A0A1J0WGI7</accession>
<dbReference type="KEGG" id="suam:BOO69_08310"/>
<dbReference type="Pfam" id="PF22262">
    <property type="entry name" value="DUF6950"/>
    <property type="match status" value="1"/>
</dbReference>
<dbReference type="OrthoDB" id="6586924at2"/>
<reference evidence="2 3" key="1">
    <citation type="submission" date="2016-11" db="EMBL/GenBank/DDBJ databases">
        <title>Complete genome sequence of Sulfitobacter sp. AM1-D1, a toxic bacteria associated with marine dinoflagellate Alexandrium minutum in East China Sea.</title>
        <authorList>
            <person name="Yang Q."/>
            <person name="Zhang X."/>
            <person name="Tian X."/>
        </authorList>
    </citation>
    <scope>NUCLEOTIDE SEQUENCE [LARGE SCALE GENOMIC DNA]</scope>
    <source>
        <strain evidence="2 3">AM1-D1</strain>
    </source>
</reference>
<dbReference type="Proteomes" id="UP000181897">
    <property type="component" value="Chromosome"/>
</dbReference>
<name>A0A1J0WGI7_9RHOB</name>
<evidence type="ECO:0000313" key="2">
    <source>
        <dbReference type="EMBL" id="APE43419.1"/>
    </source>
</evidence>